<reference evidence="1" key="1">
    <citation type="submission" date="2021-02" db="EMBL/GenBank/DDBJ databases">
        <authorList>
            <consortium name="DOE Joint Genome Institute"/>
            <person name="Ahrendt S."/>
            <person name="Looney B.P."/>
            <person name="Miyauchi S."/>
            <person name="Morin E."/>
            <person name="Drula E."/>
            <person name="Courty P.E."/>
            <person name="Chicoki N."/>
            <person name="Fauchery L."/>
            <person name="Kohler A."/>
            <person name="Kuo A."/>
            <person name="Labutti K."/>
            <person name="Pangilinan J."/>
            <person name="Lipzen A."/>
            <person name="Riley R."/>
            <person name="Andreopoulos W."/>
            <person name="He G."/>
            <person name="Johnson J."/>
            <person name="Barry K.W."/>
            <person name="Grigoriev I.V."/>
            <person name="Nagy L."/>
            <person name="Hibbett D."/>
            <person name="Henrissat B."/>
            <person name="Matheny P.B."/>
            <person name="Labbe J."/>
            <person name="Martin F."/>
        </authorList>
    </citation>
    <scope>NUCLEOTIDE SEQUENCE</scope>
    <source>
        <strain evidence="1">FP105234-sp</strain>
    </source>
</reference>
<protein>
    <submittedName>
        <fullName evidence="1">Uncharacterized protein</fullName>
    </submittedName>
</protein>
<proteinExistence type="predicted"/>
<reference evidence="1" key="2">
    <citation type="journal article" date="2022" name="New Phytol.">
        <title>Evolutionary transition to the ectomycorrhizal habit in the genomes of a hyperdiverse lineage of mushroom-forming fungi.</title>
        <authorList>
            <person name="Looney B."/>
            <person name="Miyauchi S."/>
            <person name="Morin E."/>
            <person name="Drula E."/>
            <person name="Courty P.E."/>
            <person name="Kohler A."/>
            <person name="Kuo A."/>
            <person name="LaButti K."/>
            <person name="Pangilinan J."/>
            <person name="Lipzen A."/>
            <person name="Riley R."/>
            <person name="Andreopoulos W."/>
            <person name="He G."/>
            <person name="Johnson J."/>
            <person name="Nolan M."/>
            <person name="Tritt A."/>
            <person name="Barry K.W."/>
            <person name="Grigoriev I.V."/>
            <person name="Nagy L.G."/>
            <person name="Hibbett D."/>
            <person name="Henrissat B."/>
            <person name="Matheny P.B."/>
            <person name="Labbe J."/>
            <person name="Martin F.M."/>
        </authorList>
    </citation>
    <scope>NUCLEOTIDE SEQUENCE</scope>
    <source>
        <strain evidence="1">FP105234-sp</strain>
    </source>
</reference>
<gene>
    <name evidence="1" type="ORF">FA95DRAFT_642222</name>
</gene>
<accession>A0ACB8S1E5</accession>
<name>A0ACB8S1E5_9AGAM</name>
<keyword evidence="2" id="KW-1185">Reference proteome</keyword>
<dbReference type="EMBL" id="MU275863">
    <property type="protein sequence ID" value="KAI0050299.1"/>
    <property type="molecule type" value="Genomic_DNA"/>
</dbReference>
<dbReference type="Proteomes" id="UP000814033">
    <property type="component" value="Unassembled WGS sequence"/>
</dbReference>
<organism evidence="1 2">
    <name type="scientific">Auriscalpium vulgare</name>
    <dbReference type="NCBI Taxonomy" id="40419"/>
    <lineage>
        <taxon>Eukaryota</taxon>
        <taxon>Fungi</taxon>
        <taxon>Dikarya</taxon>
        <taxon>Basidiomycota</taxon>
        <taxon>Agaricomycotina</taxon>
        <taxon>Agaricomycetes</taxon>
        <taxon>Russulales</taxon>
        <taxon>Auriscalpiaceae</taxon>
        <taxon>Auriscalpium</taxon>
    </lineage>
</organism>
<comment type="caution">
    <text evidence="1">The sequence shown here is derived from an EMBL/GenBank/DDBJ whole genome shotgun (WGS) entry which is preliminary data.</text>
</comment>
<evidence type="ECO:0000313" key="2">
    <source>
        <dbReference type="Proteomes" id="UP000814033"/>
    </source>
</evidence>
<feature type="non-terminal residue" evidence="1">
    <location>
        <position position="1"/>
    </location>
</feature>
<sequence>LLLVYNARSLPSLRWAYIIAIYPSPHRVLSHFFHVSKPAPLRAGELTKAYDLSVLPTHERAPRLPTHVLAVFDTPLTDHYAPVTLVPIDLDLFTAKLRADVRPAAARPLPPARAPYTLSVPVLPLQVPHAASAPLLLVFALGIRSDPSALAARLLPIVAVEEFPSAAAMAQAMAAHCDQDRLGRYIAYNQGVWKNVLFLGVADARVMGVVQTVWNVTADARKLWLKGKEKERTRRG</sequence>
<evidence type="ECO:0000313" key="1">
    <source>
        <dbReference type="EMBL" id="KAI0050299.1"/>
    </source>
</evidence>